<keyword evidence="10 21" id="KW-0547">Nucleotide-binding</keyword>
<evidence type="ECO:0000256" key="9">
    <source>
        <dbReference type="ARBA" id="ARBA00022723"/>
    </source>
</evidence>
<dbReference type="Gene3D" id="3.40.1190.10">
    <property type="entry name" value="Mur-like, catalytic domain"/>
    <property type="match status" value="1"/>
</dbReference>
<comment type="similarity">
    <text evidence="4 21">Belongs to the folylpolyglutamate synthase family.</text>
</comment>
<keyword evidence="11 21" id="KW-0067">ATP-binding</keyword>
<evidence type="ECO:0000256" key="2">
    <source>
        <dbReference type="ARBA" id="ARBA00004799"/>
    </source>
</evidence>
<keyword evidence="25" id="KW-1185">Reference proteome</keyword>
<comment type="catalytic activity">
    <reaction evidence="19">
        <text>(6R)-5,10-methylenetetrahydrofolyl-(gamma-L-Glu)(n) + L-glutamate + ATP = (6R)-5,10-methylenetetrahydrofolyl-(gamma-L-Glu)(n+1) + ADP + phosphate + H(+)</text>
        <dbReference type="Rhea" id="RHEA:51912"/>
        <dbReference type="Rhea" id="RHEA-COMP:13257"/>
        <dbReference type="Rhea" id="RHEA-COMP:13258"/>
        <dbReference type="ChEBI" id="CHEBI:15378"/>
        <dbReference type="ChEBI" id="CHEBI:29985"/>
        <dbReference type="ChEBI" id="CHEBI:30616"/>
        <dbReference type="ChEBI" id="CHEBI:43474"/>
        <dbReference type="ChEBI" id="CHEBI:136572"/>
        <dbReference type="ChEBI" id="CHEBI:456216"/>
        <dbReference type="EC" id="6.3.2.17"/>
    </reaction>
</comment>
<name>A0ABS0B890_9GAMM</name>
<dbReference type="EC" id="6.3.2.17" evidence="6"/>
<dbReference type="InterPro" id="IPR018109">
    <property type="entry name" value="Folylpolyglutamate_synth_CS"/>
</dbReference>
<dbReference type="NCBIfam" id="NF008101">
    <property type="entry name" value="PRK10846.1"/>
    <property type="match status" value="1"/>
</dbReference>
<feature type="domain" description="Mur ligase C-terminal" evidence="22">
    <location>
        <begin position="295"/>
        <end position="419"/>
    </location>
</feature>
<evidence type="ECO:0000256" key="14">
    <source>
        <dbReference type="ARBA" id="ARBA00030048"/>
    </source>
</evidence>
<evidence type="ECO:0000256" key="13">
    <source>
        <dbReference type="ARBA" id="ARBA00022909"/>
    </source>
</evidence>
<protein>
    <recommendedName>
        <fullName evidence="7">Dihydrofolate synthase/folylpolyglutamate synthase</fullName>
        <ecNumber evidence="5">6.3.2.12</ecNumber>
        <ecNumber evidence="6">6.3.2.17</ecNumber>
    </recommendedName>
    <alternativeName>
        <fullName evidence="16">Folylpoly-gamma-glutamate synthetase-dihydrofolate synthetase</fullName>
    </alternativeName>
    <alternativeName>
        <fullName evidence="14">Folylpolyglutamate synthetase</fullName>
    </alternativeName>
    <alternativeName>
        <fullName evidence="15">Tetrahydrofolylpolyglutamate synthase</fullName>
    </alternativeName>
</protein>
<keyword evidence="8 21" id="KW-0436">Ligase</keyword>
<keyword evidence="13" id="KW-0289">Folate biosynthesis</keyword>
<dbReference type="SUPFAM" id="SSF53623">
    <property type="entry name" value="MurD-like peptide ligases, catalytic domain"/>
    <property type="match status" value="1"/>
</dbReference>
<dbReference type="InterPro" id="IPR001645">
    <property type="entry name" value="Folylpolyglutamate_synth"/>
</dbReference>
<dbReference type="Pfam" id="PF02875">
    <property type="entry name" value="Mur_ligase_C"/>
    <property type="match status" value="1"/>
</dbReference>
<dbReference type="EMBL" id="JADLZT010000003">
    <property type="protein sequence ID" value="MBF6023869.1"/>
    <property type="molecule type" value="Genomic_DNA"/>
</dbReference>
<evidence type="ECO:0000256" key="18">
    <source>
        <dbReference type="ARBA" id="ARBA00047808"/>
    </source>
</evidence>
<evidence type="ECO:0000256" key="19">
    <source>
        <dbReference type="ARBA" id="ARBA00049035"/>
    </source>
</evidence>
<evidence type="ECO:0000256" key="7">
    <source>
        <dbReference type="ARBA" id="ARBA00019357"/>
    </source>
</evidence>
<comment type="catalytic activity">
    <reaction evidence="20">
        <text>7,8-dihydropteroate + L-glutamate + ATP = 7,8-dihydrofolate + ADP + phosphate + H(+)</text>
        <dbReference type="Rhea" id="RHEA:23584"/>
        <dbReference type="ChEBI" id="CHEBI:15378"/>
        <dbReference type="ChEBI" id="CHEBI:17839"/>
        <dbReference type="ChEBI" id="CHEBI:29985"/>
        <dbReference type="ChEBI" id="CHEBI:30616"/>
        <dbReference type="ChEBI" id="CHEBI:43474"/>
        <dbReference type="ChEBI" id="CHEBI:57451"/>
        <dbReference type="ChEBI" id="CHEBI:456216"/>
        <dbReference type="EC" id="6.3.2.12"/>
    </reaction>
</comment>
<reference evidence="24 25" key="1">
    <citation type="submission" date="2020-11" db="EMBL/GenBank/DDBJ databases">
        <title>Draft Genome Sequence and Secondary Metabolite Biosynthetic Potential of the Lysobacter niastensis Type strain DSM 18481.</title>
        <authorList>
            <person name="Turrini P."/>
            <person name="Artuso I."/>
            <person name="Tescari M."/>
            <person name="Lugli G.A."/>
            <person name="Frangipani E."/>
            <person name="Ventura M."/>
            <person name="Visca P."/>
        </authorList>
    </citation>
    <scope>NUCLEOTIDE SEQUENCE [LARGE SCALE GENOMIC DNA]</scope>
    <source>
        <strain evidence="24 25">DSM 18481</strain>
    </source>
</reference>
<dbReference type="InterPro" id="IPR004101">
    <property type="entry name" value="Mur_ligase_C"/>
</dbReference>
<gene>
    <name evidence="24" type="primary">folC</name>
    <name evidence="24" type="ORF">IU514_07490</name>
</gene>
<keyword evidence="9" id="KW-0479">Metal-binding</keyword>
<comment type="catalytic activity">
    <reaction evidence="17">
        <text>(6S)-5,6,7,8-tetrahydrofolyl-(gamma-L-Glu)(n) + L-glutamate + ATP = (6S)-5,6,7,8-tetrahydrofolyl-(gamma-L-Glu)(n+1) + ADP + phosphate + H(+)</text>
        <dbReference type="Rhea" id="RHEA:10580"/>
        <dbReference type="Rhea" id="RHEA-COMP:14738"/>
        <dbReference type="Rhea" id="RHEA-COMP:14740"/>
        <dbReference type="ChEBI" id="CHEBI:15378"/>
        <dbReference type="ChEBI" id="CHEBI:29985"/>
        <dbReference type="ChEBI" id="CHEBI:30616"/>
        <dbReference type="ChEBI" id="CHEBI:43474"/>
        <dbReference type="ChEBI" id="CHEBI:141005"/>
        <dbReference type="ChEBI" id="CHEBI:456216"/>
        <dbReference type="EC" id="6.3.2.17"/>
    </reaction>
</comment>
<comment type="pathway">
    <text evidence="3">Cofactor biosynthesis; tetrahydrofolylpolyglutamate biosynthesis.</text>
</comment>
<dbReference type="InterPro" id="IPR013221">
    <property type="entry name" value="Mur_ligase_cen"/>
</dbReference>
<comment type="function">
    <text evidence="1">Functions in two distinct reactions of the de novo folate biosynthetic pathway. Catalyzes the addition of a glutamate residue to dihydropteroate (7,8-dihydropteroate or H2Pte) to form dihydrofolate (7,8-dihydrofolate monoglutamate or H2Pte-Glu). Also catalyzes successive additions of L-glutamate to tetrahydrofolate or 10-formyltetrahydrofolate or 5,10-methylenetetrahydrofolate, leading to folylpolyglutamate derivatives.</text>
</comment>
<evidence type="ECO:0000256" key="1">
    <source>
        <dbReference type="ARBA" id="ARBA00002714"/>
    </source>
</evidence>
<comment type="caution">
    <text evidence="24">The sequence shown here is derived from an EMBL/GenBank/DDBJ whole genome shotgun (WGS) entry which is preliminary data.</text>
</comment>
<dbReference type="Pfam" id="PF08245">
    <property type="entry name" value="Mur_ligase_M"/>
    <property type="match status" value="1"/>
</dbReference>
<dbReference type="NCBIfam" id="TIGR01499">
    <property type="entry name" value="folC"/>
    <property type="match status" value="1"/>
</dbReference>
<dbReference type="EC" id="6.3.2.12" evidence="5"/>
<feature type="domain" description="Mur ligase central" evidence="23">
    <location>
        <begin position="46"/>
        <end position="220"/>
    </location>
</feature>
<dbReference type="GO" id="GO:0008841">
    <property type="term" value="F:dihydrofolate synthase activity"/>
    <property type="evidence" value="ECO:0007669"/>
    <property type="project" value="UniProtKB-EC"/>
</dbReference>
<evidence type="ECO:0000256" key="10">
    <source>
        <dbReference type="ARBA" id="ARBA00022741"/>
    </source>
</evidence>
<evidence type="ECO:0000259" key="22">
    <source>
        <dbReference type="Pfam" id="PF02875"/>
    </source>
</evidence>
<dbReference type="PANTHER" id="PTHR11136:SF0">
    <property type="entry name" value="DIHYDROFOLATE SYNTHETASE-RELATED"/>
    <property type="match status" value="1"/>
</dbReference>
<dbReference type="PANTHER" id="PTHR11136">
    <property type="entry name" value="FOLYLPOLYGLUTAMATE SYNTHASE-RELATED"/>
    <property type="match status" value="1"/>
</dbReference>
<evidence type="ECO:0000256" key="15">
    <source>
        <dbReference type="ARBA" id="ARBA00030592"/>
    </source>
</evidence>
<dbReference type="InterPro" id="IPR036615">
    <property type="entry name" value="Mur_ligase_C_dom_sf"/>
</dbReference>
<evidence type="ECO:0000313" key="25">
    <source>
        <dbReference type="Proteomes" id="UP001429984"/>
    </source>
</evidence>
<evidence type="ECO:0000313" key="24">
    <source>
        <dbReference type="EMBL" id="MBF6023869.1"/>
    </source>
</evidence>
<evidence type="ECO:0000256" key="11">
    <source>
        <dbReference type="ARBA" id="ARBA00022840"/>
    </source>
</evidence>
<evidence type="ECO:0000256" key="4">
    <source>
        <dbReference type="ARBA" id="ARBA00008276"/>
    </source>
</evidence>
<evidence type="ECO:0000256" key="5">
    <source>
        <dbReference type="ARBA" id="ARBA00013023"/>
    </source>
</evidence>
<proteinExistence type="inferred from homology"/>
<dbReference type="PIRSF" id="PIRSF001563">
    <property type="entry name" value="Folylpolyglu_synth"/>
    <property type="match status" value="1"/>
</dbReference>
<evidence type="ECO:0000256" key="6">
    <source>
        <dbReference type="ARBA" id="ARBA00013025"/>
    </source>
</evidence>
<evidence type="ECO:0000256" key="17">
    <source>
        <dbReference type="ARBA" id="ARBA00047493"/>
    </source>
</evidence>
<comment type="pathway">
    <text evidence="2">Cofactor biosynthesis; tetrahydrofolate biosynthesis; 7,8-dihydrofolate from 2-amino-4-hydroxy-6-hydroxymethyl-7,8-dihydropteridine diphosphate and 4-aminobenzoate: step 2/2.</text>
</comment>
<dbReference type="PROSITE" id="PS01012">
    <property type="entry name" value="FOLYLPOLYGLU_SYNT_2"/>
    <property type="match status" value="1"/>
</dbReference>
<evidence type="ECO:0000259" key="23">
    <source>
        <dbReference type="Pfam" id="PF08245"/>
    </source>
</evidence>
<dbReference type="GO" id="GO:0004326">
    <property type="term" value="F:tetrahydrofolylpolyglutamate synthase activity"/>
    <property type="evidence" value="ECO:0007669"/>
    <property type="project" value="UniProtKB-EC"/>
</dbReference>
<dbReference type="Proteomes" id="UP001429984">
    <property type="component" value="Unassembled WGS sequence"/>
</dbReference>
<dbReference type="SUPFAM" id="SSF53244">
    <property type="entry name" value="MurD-like peptide ligases, peptide-binding domain"/>
    <property type="match status" value="1"/>
</dbReference>
<dbReference type="InterPro" id="IPR036565">
    <property type="entry name" value="Mur-like_cat_sf"/>
</dbReference>
<evidence type="ECO:0000256" key="3">
    <source>
        <dbReference type="ARBA" id="ARBA00005150"/>
    </source>
</evidence>
<organism evidence="24 25">
    <name type="scientific">Lysobacter niastensis</name>
    <dbReference type="NCBI Taxonomy" id="380629"/>
    <lineage>
        <taxon>Bacteria</taxon>
        <taxon>Pseudomonadati</taxon>
        <taxon>Pseudomonadota</taxon>
        <taxon>Gammaproteobacteria</taxon>
        <taxon>Lysobacterales</taxon>
        <taxon>Lysobacteraceae</taxon>
        <taxon>Lysobacter</taxon>
    </lineage>
</organism>
<evidence type="ECO:0000256" key="16">
    <source>
        <dbReference type="ARBA" id="ARBA00032510"/>
    </source>
</evidence>
<evidence type="ECO:0000256" key="20">
    <source>
        <dbReference type="ARBA" id="ARBA00049161"/>
    </source>
</evidence>
<evidence type="ECO:0000256" key="21">
    <source>
        <dbReference type="PIRNR" id="PIRNR001563"/>
    </source>
</evidence>
<evidence type="ECO:0000256" key="8">
    <source>
        <dbReference type="ARBA" id="ARBA00022598"/>
    </source>
</evidence>
<dbReference type="Gene3D" id="3.90.190.20">
    <property type="entry name" value="Mur ligase, C-terminal domain"/>
    <property type="match status" value="1"/>
</dbReference>
<evidence type="ECO:0000256" key="12">
    <source>
        <dbReference type="ARBA" id="ARBA00022842"/>
    </source>
</evidence>
<comment type="catalytic activity">
    <reaction evidence="18">
        <text>10-formyltetrahydrofolyl-(gamma-L-Glu)(n) + L-glutamate + ATP = 10-formyltetrahydrofolyl-(gamma-L-Glu)(n+1) + ADP + phosphate + H(+)</text>
        <dbReference type="Rhea" id="RHEA:51904"/>
        <dbReference type="Rhea" id="RHEA-COMP:13088"/>
        <dbReference type="Rhea" id="RHEA-COMP:14300"/>
        <dbReference type="ChEBI" id="CHEBI:15378"/>
        <dbReference type="ChEBI" id="CHEBI:29985"/>
        <dbReference type="ChEBI" id="CHEBI:30616"/>
        <dbReference type="ChEBI" id="CHEBI:43474"/>
        <dbReference type="ChEBI" id="CHEBI:134413"/>
        <dbReference type="ChEBI" id="CHEBI:456216"/>
        <dbReference type="EC" id="6.3.2.17"/>
    </reaction>
</comment>
<accession>A0ABS0B890</accession>
<keyword evidence="12" id="KW-0460">Magnesium</keyword>
<sequence length="432" mass="46728">MTRTLPDWLAYIERIHPKSIDMGLDRIREVAQRLGLKRPAKKVITVGGTNGKGSTVAFIESMARAAGWKVGAYTSPHLLAYNERVRIDGADADDAGLVEAFEAIEVARGETQLTYFEYGTLAALWLFERARLDLAILEVGLGGRLDATNLVDPDVAVITTVDLDHQDYLGEDREAIGFEKAGIARAWKPLVLGDDDPPSSVLGHAYRIGASTWRIANDFFFEPIPQSAAKDEGQPRWRWREVGHRMELPMPRLAAPVQLRNAAVAIAALRALGRPPRPLPRNAIAEGIARAEVRGRLQRFDRDGVDVVVDVAHNPQAARSLSAWLSAAPASGTVHAVFAALADKDVAGVVESLAPQIAHWHLAGLADAGPRGGTVEALAQRLAASAAANASRHERVDRALEAALQQARSGDRVLVFGSFHTAATALDWLARH</sequence>